<proteinExistence type="predicted"/>
<dbReference type="InterPro" id="IPR032274">
    <property type="entry name" value="DUF4835"/>
</dbReference>
<evidence type="ECO:0008006" key="4">
    <source>
        <dbReference type="Google" id="ProtNLM"/>
    </source>
</evidence>
<reference evidence="2 3" key="1">
    <citation type="submission" date="2007-01" db="EMBL/GenBank/DDBJ databases">
        <authorList>
            <person name="Haygood M."/>
            <person name="Podell S."/>
            <person name="Anderson C."/>
            <person name="Hopkinson B."/>
            <person name="Roe K."/>
            <person name="Barbeau K."/>
            <person name="Gaasterland T."/>
            <person name="Ferriera S."/>
            <person name="Johnson J."/>
            <person name="Kravitz S."/>
            <person name="Beeson K."/>
            <person name="Sutton G."/>
            <person name="Rogers Y.-H."/>
            <person name="Friedman R."/>
            <person name="Frazier M."/>
            <person name="Venter J.C."/>
        </authorList>
    </citation>
    <scope>NUCLEOTIDE SEQUENCE [LARGE SCALE GENOMIC DNA]</scope>
    <source>
        <strain evidence="2 3">ATCC 23134</strain>
    </source>
</reference>
<evidence type="ECO:0000313" key="3">
    <source>
        <dbReference type="Proteomes" id="UP000004095"/>
    </source>
</evidence>
<evidence type="ECO:0000313" key="2">
    <source>
        <dbReference type="EMBL" id="EAY28569.1"/>
    </source>
</evidence>
<dbReference type="AlphaFoldDB" id="A1ZM37"/>
<comment type="caution">
    <text evidence="2">The sequence shown here is derived from an EMBL/GenBank/DDBJ whole genome shotgun (WGS) entry which is preliminary data.</text>
</comment>
<dbReference type="Pfam" id="PF16119">
    <property type="entry name" value="DUF4835"/>
    <property type="match status" value="1"/>
</dbReference>
<accession>A1ZM37</accession>
<dbReference type="RefSeq" id="WP_002697830.1">
    <property type="nucleotide sequence ID" value="NZ_AAWS01000015.1"/>
</dbReference>
<sequence>MLRNLIYTIACLLVCIINTQAQITWRVTVNTSQLNTTQVTEKSIFNNLKADINTFLNGQQWSEDEFEEAEKIECDVRINITNMLSQNNFQATAQLRAVRPVFKTDYESVLINYVDRNFQFTYTQAQPLLYNDNAYNNNLTSILAFYAYTVLAMDYFSFKKNGGKLYAERALQVVNNAQAASEPGWRPNQDRRNRYWLSENLMSQQMLGFLEGIYIYHRQGLDRFLFTPDKSREKIFKVLKTMEQINTLKPSAILMRSFMDAKSDELINIFIRSPKEQRQQVYRILVKIDPSKTQRYAKLIE</sequence>
<name>A1ZM37_MICM2</name>
<protein>
    <recommendedName>
        <fullName evidence="4">DUF4835 domain-containing protein</fullName>
    </recommendedName>
</protein>
<keyword evidence="3" id="KW-1185">Reference proteome</keyword>
<dbReference type="Proteomes" id="UP000004095">
    <property type="component" value="Unassembled WGS sequence"/>
</dbReference>
<organism evidence="2 3">
    <name type="scientific">Microscilla marina ATCC 23134</name>
    <dbReference type="NCBI Taxonomy" id="313606"/>
    <lineage>
        <taxon>Bacteria</taxon>
        <taxon>Pseudomonadati</taxon>
        <taxon>Bacteroidota</taxon>
        <taxon>Cytophagia</taxon>
        <taxon>Cytophagales</taxon>
        <taxon>Microscillaceae</taxon>
        <taxon>Microscilla</taxon>
    </lineage>
</organism>
<feature type="chain" id="PRO_5002642284" description="DUF4835 domain-containing protein" evidence="1">
    <location>
        <begin position="22"/>
        <end position="301"/>
    </location>
</feature>
<keyword evidence="1" id="KW-0732">Signal</keyword>
<dbReference type="OrthoDB" id="9773381at2"/>
<dbReference type="EMBL" id="AAWS01000015">
    <property type="protein sequence ID" value="EAY28569.1"/>
    <property type="molecule type" value="Genomic_DNA"/>
</dbReference>
<feature type="signal peptide" evidence="1">
    <location>
        <begin position="1"/>
        <end position="21"/>
    </location>
</feature>
<evidence type="ECO:0000256" key="1">
    <source>
        <dbReference type="SAM" id="SignalP"/>
    </source>
</evidence>
<gene>
    <name evidence="2" type="ORF">M23134_04416</name>
</gene>
<dbReference type="eggNOG" id="ENOG502Z7MQ">
    <property type="taxonomic scope" value="Bacteria"/>
</dbReference>